<evidence type="ECO:0000313" key="1">
    <source>
        <dbReference type="EMBL" id="QHU09371.1"/>
    </source>
</evidence>
<proteinExistence type="predicted"/>
<reference evidence="1" key="1">
    <citation type="journal article" date="2020" name="Nature">
        <title>Giant virus diversity and host interactions through global metagenomics.</title>
        <authorList>
            <person name="Schulz F."/>
            <person name="Roux S."/>
            <person name="Paez-Espino D."/>
            <person name="Jungbluth S."/>
            <person name="Walsh D.A."/>
            <person name="Denef V.J."/>
            <person name="McMahon K.D."/>
            <person name="Konstantinidis K.T."/>
            <person name="Eloe-Fadrosh E.A."/>
            <person name="Kyrpides N.C."/>
            <person name="Woyke T."/>
        </authorList>
    </citation>
    <scope>NUCLEOTIDE SEQUENCE</scope>
    <source>
        <strain evidence="1">GVMAG-S-1074260-58</strain>
    </source>
</reference>
<accession>A0A6C0JWR7</accession>
<name>A0A6C0JWR7_9ZZZZ</name>
<organism evidence="1">
    <name type="scientific">viral metagenome</name>
    <dbReference type="NCBI Taxonomy" id="1070528"/>
    <lineage>
        <taxon>unclassified sequences</taxon>
        <taxon>metagenomes</taxon>
        <taxon>organismal metagenomes</taxon>
    </lineage>
</organism>
<dbReference type="EMBL" id="MN740710">
    <property type="protein sequence ID" value="QHU09371.1"/>
    <property type="molecule type" value="Genomic_DNA"/>
</dbReference>
<dbReference type="AlphaFoldDB" id="A0A6C0JWR7"/>
<sequence>MILDIHAYSKQELMKLFSLTTEYTHTDVERGKNKLNVQLIQLSVLNEQETLDVQLFIDNACAKLMEKDISIESMGTWRQPENVLLSGSNHHYVIANSNSIVGQDAKISEGRLTGSNDVPPGWLNPINVKTVLTGMNIDSRFRDDYFTTSSSNFQFELPNIQRKVTSLRIASLDIPMTHYAVSNARGDSTFLICTEQVNTSTVTKEFLKLHPAFLSTALEVEILDLTSKPYRTLSVDTIKTDRSVYAWLCILPDGNYEMFWQSKSHAADLEQAMNEALESSIPGVLDLKNGTFYALTSSSTQLGLDPMVDIVYSVDHASGKSTFKIPSLSTSVFTNTLYGSGFRLYFQVDSLGSFALTSNIQGRLGWQLGFRSHAYTFTDTCTSEGITMVIGPRYMFLSLDDGQKNTGSNFIAAFSQSTLDDNIITRINLAAEMDNSTVYKPCRDIGLSTVLNRTREYFGPVTISKLKLKLLDEYGSVISLNHMDWSMTLVFDKLYD</sequence>
<protein>
    <submittedName>
        <fullName evidence="1">Uncharacterized protein</fullName>
    </submittedName>
</protein>